<evidence type="ECO:0000313" key="3">
    <source>
        <dbReference type="Proteomes" id="UP000478837"/>
    </source>
</evidence>
<dbReference type="RefSeq" id="WP_163111487.1">
    <property type="nucleotide sequence ID" value="NZ_JAAAWP010000004.1"/>
</dbReference>
<dbReference type="InterPro" id="IPR026268">
    <property type="entry name" value="RseC"/>
</dbReference>
<dbReference type="InterPro" id="IPR007359">
    <property type="entry name" value="SigmaE_reg_RseC_MucC"/>
</dbReference>
<reference evidence="2 3" key="1">
    <citation type="submission" date="2020-01" db="EMBL/GenBank/DDBJ databases">
        <title>Genomes of bacteria type strains.</title>
        <authorList>
            <person name="Chen J."/>
            <person name="Zhu S."/>
            <person name="Yang J."/>
        </authorList>
    </citation>
    <scope>NUCLEOTIDE SEQUENCE [LARGE SCALE GENOMIC DNA]</scope>
    <source>
        <strain evidence="2 3">LMG 22958</strain>
    </source>
</reference>
<dbReference type="EMBL" id="JAAAWP010000004">
    <property type="protein sequence ID" value="NDW21480.1"/>
    <property type="molecule type" value="Genomic_DNA"/>
</dbReference>
<dbReference type="PANTHER" id="PTHR35867:SF1">
    <property type="entry name" value="PROTEIN RSEC"/>
    <property type="match status" value="1"/>
</dbReference>
<keyword evidence="1" id="KW-0472">Membrane</keyword>
<feature type="transmembrane region" description="Helical" evidence="1">
    <location>
        <begin position="109"/>
        <end position="127"/>
    </location>
</feature>
<accession>A0A6L9MUP1</accession>
<dbReference type="PIRSF" id="PIRSF004923">
    <property type="entry name" value="RseC"/>
    <property type="match status" value="1"/>
</dbReference>
<protein>
    <submittedName>
        <fullName evidence="2">Transcriptional regulator</fullName>
    </submittedName>
</protein>
<sequence>MIKESARVVAVEGDKVTVEAAIKSTCSSCQAQSDCGTGAISRALAPKTQRLTLSTPMTVKVGQNVTIGIPEAGVLSASAWLYLLPLIFFIICFSLASYFLQQMNLTQELWGVLPSVVATVIVYKYIAKKLRRVESSKYQPVLLNTHFADNE</sequence>
<dbReference type="Proteomes" id="UP000478837">
    <property type="component" value="Unassembled WGS sequence"/>
</dbReference>
<proteinExistence type="predicted"/>
<evidence type="ECO:0000313" key="2">
    <source>
        <dbReference type="EMBL" id="NDW21480.1"/>
    </source>
</evidence>
<gene>
    <name evidence="2" type="ORF">GTW09_08110</name>
</gene>
<evidence type="ECO:0000256" key="1">
    <source>
        <dbReference type="SAM" id="Phobius"/>
    </source>
</evidence>
<dbReference type="AlphaFoldDB" id="A0A6L9MUP1"/>
<keyword evidence="1" id="KW-1133">Transmembrane helix</keyword>
<comment type="caution">
    <text evidence="2">The sequence shown here is derived from an EMBL/GenBank/DDBJ whole genome shotgun (WGS) entry which is preliminary data.</text>
</comment>
<name>A0A6L9MUP1_9ALTE</name>
<dbReference type="PANTHER" id="PTHR35867">
    <property type="entry name" value="PROTEIN RSEC"/>
    <property type="match status" value="1"/>
</dbReference>
<keyword evidence="3" id="KW-1185">Reference proteome</keyword>
<dbReference type="Pfam" id="PF04246">
    <property type="entry name" value="RseC_MucC"/>
    <property type="match status" value="1"/>
</dbReference>
<organism evidence="2 3">
    <name type="scientific">Alteromonas hispanica</name>
    <dbReference type="NCBI Taxonomy" id="315421"/>
    <lineage>
        <taxon>Bacteria</taxon>
        <taxon>Pseudomonadati</taxon>
        <taxon>Pseudomonadota</taxon>
        <taxon>Gammaproteobacteria</taxon>
        <taxon>Alteromonadales</taxon>
        <taxon>Alteromonadaceae</taxon>
        <taxon>Alteromonas/Salinimonas group</taxon>
        <taxon>Alteromonas</taxon>
    </lineage>
</organism>
<feature type="transmembrane region" description="Helical" evidence="1">
    <location>
        <begin position="79"/>
        <end position="97"/>
    </location>
</feature>
<keyword evidence="1" id="KW-0812">Transmembrane</keyword>